<evidence type="ECO:0000256" key="3">
    <source>
        <dbReference type="RuleBase" id="RU000461"/>
    </source>
</evidence>
<dbReference type="GO" id="GO:0004497">
    <property type="term" value="F:monooxygenase activity"/>
    <property type="evidence" value="ECO:0007669"/>
    <property type="project" value="UniProtKB-KW"/>
</dbReference>
<dbReference type="RefSeq" id="WP_160063527.1">
    <property type="nucleotide sequence ID" value="NZ_WUYX01000021.1"/>
</dbReference>
<keyword evidence="3" id="KW-0503">Monooxygenase</keyword>
<reference evidence="5 6" key="1">
    <citation type="submission" date="2020-01" db="EMBL/GenBank/DDBJ databases">
        <title>Natronorubrum sp. JWXQ-INN 674 isolated from Inner Mongolia Autonomous Region of China.</title>
        <authorList>
            <person name="Xue Q."/>
        </authorList>
    </citation>
    <scope>NUCLEOTIDE SEQUENCE [LARGE SCALE GENOMIC DNA]</scope>
    <source>
        <strain evidence="5 6">JWXQ-INN-674</strain>
    </source>
</reference>
<dbReference type="PRINTS" id="PR00385">
    <property type="entry name" value="P450"/>
</dbReference>
<evidence type="ECO:0000256" key="1">
    <source>
        <dbReference type="ARBA" id="ARBA00001971"/>
    </source>
</evidence>
<dbReference type="GO" id="GO:0016705">
    <property type="term" value="F:oxidoreductase activity, acting on paired donors, with incorporation or reduction of molecular oxygen"/>
    <property type="evidence" value="ECO:0007669"/>
    <property type="project" value="InterPro"/>
</dbReference>
<protein>
    <submittedName>
        <fullName evidence="5">Cytochrome P450</fullName>
    </submittedName>
</protein>
<dbReference type="GO" id="GO:0020037">
    <property type="term" value="F:heme binding"/>
    <property type="evidence" value="ECO:0007669"/>
    <property type="project" value="InterPro"/>
</dbReference>
<dbReference type="GO" id="GO:0005506">
    <property type="term" value="F:iron ion binding"/>
    <property type="evidence" value="ECO:0007669"/>
    <property type="project" value="InterPro"/>
</dbReference>
<comment type="similarity">
    <text evidence="2 3">Belongs to the cytochrome P450 family.</text>
</comment>
<dbReference type="AlphaFoldDB" id="A0A6B0VLU5"/>
<dbReference type="InterPro" id="IPR001128">
    <property type="entry name" value="Cyt_P450"/>
</dbReference>
<keyword evidence="6" id="KW-1185">Reference proteome</keyword>
<dbReference type="Gene3D" id="1.10.630.10">
    <property type="entry name" value="Cytochrome P450"/>
    <property type="match status" value="1"/>
</dbReference>
<evidence type="ECO:0000256" key="4">
    <source>
        <dbReference type="SAM" id="MobiDB-lite"/>
    </source>
</evidence>
<dbReference type="PANTHER" id="PTHR24305">
    <property type="entry name" value="CYTOCHROME P450"/>
    <property type="match status" value="1"/>
</dbReference>
<dbReference type="InterPro" id="IPR017972">
    <property type="entry name" value="Cyt_P450_CS"/>
</dbReference>
<feature type="compositionally biased region" description="Basic and acidic residues" evidence="4">
    <location>
        <begin position="1"/>
        <end position="17"/>
    </location>
</feature>
<comment type="cofactor">
    <cofactor evidence="1">
        <name>heme</name>
        <dbReference type="ChEBI" id="CHEBI:30413"/>
    </cofactor>
</comment>
<keyword evidence="3" id="KW-0560">Oxidoreductase</keyword>
<dbReference type="InterPro" id="IPR050121">
    <property type="entry name" value="Cytochrome_P450_monoxygenase"/>
</dbReference>
<evidence type="ECO:0000313" key="5">
    <source>
        <dbReference type="EMBL" id="MXV61549.1"/>
    </source>
</evidence>
<feature type="region of interest" description="Disordered" evidence="4">
    <location>
        <begin position="1"/>
        <end position="36"/>
    </location>
</feature>
<proteinExistence type="inferred from homology"/>
<dbReference type="InterPro" id="IPR002401">
    <property type="entry name" value="Cyt_P450_E_grp-I"/>
</dbReference>
<name>A0A6B0VLU5_9EURY</name>
<accession>A0A6B0VLU5</accession>
<dbReference type="SUPFAM" id="SSF48264">
    <property type="entry name" value="Cytochrome P450"/>
    <property type="match status" value="1"/>
</dbReference>
<evidence type="ECO:0000313" key="6">
    <source>
        <dbReference type="Proteomes" id="UP000434101"/>
    </source>
</evidence>
<sequence>MTEMHATADDREPKTDANSDAGSTRSTVVTPPPGPHGLPLVDSTLAFARAPLEFLASMREYGDVARYEAFGREFVVVSDPGLVEEVTVGRDDEFWRGEFEHEFSELLDVEGLFFAEGERWRQQRLLLQNAFTPARIESYADDMVEETVRLVENWSDGEVVAVREAMSTLTLRALTRTLFDLEFGDGRADRVRRWVDAMGAYSDNEFFGTRAVLPTWLPSRAKREYRRATTDIASLVEDLVAERRRSDAEGDDLLSVLATGEYPDGSRPTAEEITDQLQLFLLAGHETTATALTYACWLLAAADAEDVRSRLEREVDSVCGDRDPTFADLPDLAVTEAVGREAMRLYPPLPFLQREPHEETALAGYRIGSGTTVQLNMYGIHRDERWWSEPDAFRPDRWLADDENGRFVVADPDDRPEYAYFPFGGGSRHCIGMRFAMTELTLSLATLARRVDLERVTESIDPTPKVSLDPGPVKMRVRRR</sequence>
<dbReference type="PRINTS" id="PR00463">
    <property type="entry name" value="EP450I"/>
</dbReference>
<dbReference type="Proteomes" id="UP000434101">
    <property type="component" value="Unassembled WGS sequence"/>
</dbReference>
<dbReference type="PANTHER" id="PTHR24305:SF166">
    <property type="entry name" value="CYTOCHROME P450 12A4, MITOCHONDRIAL-RELATED"/>
    <property type="match status" value="1"/>
</dbReference>
<comment type="caution">
    <text evidence="5">The sequence shown here is derived from an EMBL/GenBank/DDBJ whole genome shotgun (WGS) entry which is preliminary data.</text>
</comment>
<dbReference type="PROSITE" id="PS00086">
    <property type="entry name" value="CYTOCHROME_P450"/>
    <property type="match status" value="1"/>
</dbReference>
<dbReference type="InterPro" id="IPR036396">
    <property type="entry name" value="Cyt_P450_sf"/>
</dbReference>
<dbReference type="Pfam" id="PF00067">
    <property type="entry name" value="p450"/>
    <property type="match status" value="1"/>
</dbReference>
<dbReference type="EMBL" id="WUYX01000021">
    <property type="protein sequence ID" value="MXV61549.1"/>
    <property type="molecule type" value="Genomic_DNA"/>
</dbReference>
<dbReference type="OrthoDB" id="9881at2157"/>
<organism evidence="5 6">
    <name type="scientific">Natronorubrum halalkaliphilum</name>
    <dbReference type="NCBI Taxonomy" id="2691917"/>
    <lineage>
        <taxon>Archaea</taxon>
        <taxon>Methanobacteriati</taxon>
        <taxon>Methanobacteriota</taxon>
        <taxon>Stenosarchaea group</taxon>
        <taxon>Halobacteria</taxon>
        <taxon>Halobacteriales</taxon>
        <taxon>Natrialbaceae</taxon>
        <taxon>Natronorubrum</taxon>
    </lineage>
</organism>
<gene>
    <name evidence="5" type="ORF">GS429_05615</name>
</gene>
<keyword evidence="3" id="KW-0479">Metal-binding</keyword>
<keyword evidence="3" id="KW-0408">Iron</keyword>
<keyword evidence="3" id="KW-0349">Heme</keyword>
<feature type="compositionally biased region" description="Polar residues" evidence="4">
    <location>
        <begin position="18"/>
        <end position="29"/>
    </location>
</feature>
<evidence type="ECO:0000256" key="2">
    <source>
        <dbReference type="ARBA" id="ARBA00010617"/>
    </source>
</evidence>